<dbReference type="EMBL" id="MFHD01000011">
    <property type="protein sequence ID" value="OGF62877.1"/>
    <property type="molecule type" value="Genomic_DNA"/>
</dbReference>
<dbReference type="AlphaFoldDB" id="A0A1F5VHD5"/>
<reference evidence="2 3" key="1">
    <citation type="journal article" date="2016" name="Nat. Commun.">
        <title>Thousands of microbial genomes shed light on interconnected biogeochemical processes in an aquifer system.</title>
        <authorList>
            <person name="Anantharaman K."/>
            <person name="Brown C.T."/>
            <person name="Hug L.A."/>
            <person name="Sharon I."/>
            <person name="Castelle C.J."/>
            <person name="Probst A.J."/>
            <person name="Thomas B.C."/>
            <person name="Singh A."/>
            <person name="Wilkins M.J."/>
            <person name="Karaoz U."/>
            <person name="Brodie E.L."/>
            <person name="Williams K.H."/>
            <person name="Hubbard S.S."/>
            <person name="Banfield J.F."/>
        </authorList>
    </citation>
    <scope>NUCLEOTIDE SEQUENCE [LARGE SCALE GENOMIC DNA]</scope>
</reference>
<accession>A0A1F5VHD5</accession>
<dbReference type="Gene3D" id="3.90.550.10">
    <property type="entry name" value="Spore Coat Polysaccharide Biosynthesis Protein SpsA, Chain A"/>
    <property type="match status" value="1"/>
</dbReference>
<proteinExistence type="predicted"/>
<comment type="caution">
    <text evidence="2">The sequence shown here is derived from an EMBL/GenBank/DDBJ whole genome shotgun (WGS) entry which is preliminary data.</text>
</comment>
<protein>
    <recommendedName>
        <fullName evidence="1">Glycosyltransferase 2-like domain-containing protein</fullName>
    </recommendedName>
</protein>
<dbReference type="Proteomes" id="UP000179251">
    <property type="component" value="Unassembled WGS sequence"/>
</dbReference>
<sequence length="277" mass="33175">MNKIPCSIGILTLNSGDTLRRCLDSVKDFAEIIICDGNSTDNTLDIAREYGAKIVKQYDSDEPNLRCVKDKANVRQRNMDAASYDWYFFMDSDDALSRGIIEEIRKIATDPAPPFLVYRMPTRLFLDGKEIKHEASYPSYQTRLINRKINPYFKGKIHDRLEFDRKKYNVGELKNFYDFHWPKERVENFWKYQKMYANWESDIMEPGGPLWPFIYWCIYRRLRIIAGYLYRIPKMYLLYGFKNSMPPRIQLLTLLQHFYILYLLTKKQILYVRDKRV</sequence>
<organism evidence="2 3">
    <name type="scientific">Candidatus Giovannonibacteria bacterium RIFCSPHIGHO2_01_FULL_45_23</name>
    <dbReference type="NCBI Taxonomy" id="1798325"/>
    <lineage>
        <taxon>Bacteria</taxon>
        <taxon>Candidatus Giovannoniibacteriota</taxon>
    </lineage>
</organism>
<evidence type="ECO:0000259" key="1">
    <source>
        <dbReference type="Pfam" id="PF00535"/>
    </source>
</evidence>
<evidence type="ECO:0000313" key="2">
    <source>
        <dbReference type="EMBL" id="OGF62877.1"/>
    </source>
</evidence>
<dbReference type="SUPFAM" id="SSF53448">
    <property type="entry name" value="Nucleotide-diphospho-sugar transferases"/>
    <property type="match status" value="1"/>
</dbReference>
<evidence type="ECO:0000313" key="3">
    <source>
        <dbReference type="Proteomes" id="UP000179251"/>
    </source>
</evidence>
<dbReference type="STRING" id="1798325.A2834_00605"/>
<dbReference type="Pfam" id="PF00535">
    <property type="entry name" value="Glycos_transf_2"/>
    <property type="match status" value="1"/>
</dbReference>
<feature type="domain" description="Glycosyltransferase 2-like" evidence="1">
    <location>
        <begin position="7"/>
        <end position="123"/>
    </location>
</feature>
<name>A0A1F5VHD5_9BACT</name>
<dbReference type="CDD" id="cd02511">
    <property type="entry name" value="Beta4Glucosyltransferase"/>
    <property type="match status" value="1"/>
</dbReference>
<dbReference type="InterPro" id="IPR001173">
    <property type="entry name" value="Glyco_trans_2-like"/>
</dbReference>
<dbReference type="PANTHER" id="PTHR43630:SF2">
    <property type="entry name" value="GLYCOSYLTRANSFERASE"/>
    <property type="match status" value="1"/>
</dbReference>
<gene>
    <name evidence="2" type="ORF">A2834_00605</name>
</gene>
<dbReference type="PANTHER" id="PTHR43630">
    <property type="entry name" value="POLY-BETA-1,6-N-ACETYL-D-GLUCOSAMINE SYNTHASE"/>
    <property type="match status" value="1"/>
</dbReference>
<dbReference type="InterPro" id="IPR029044">
    <property type="entry name" value="Nucleotide-diphossugar_trans"/>
</dbReference>